<accession>A0A517ZTR1</accession>
<dbReference type="InterPro" id="IPR010869">
    <property type="entry name" value="DUF1501"/>
</dbReference>
<dbReference type="SUPFAM" id="SSF53649">
    <property type="entry name" value="Alkaline phosphatase-like"/>
    <property type="match status" value="1"/>
</dbReference>
<dbReference type="RefSeq" id="WP_145378413.1">
    <property type="nucleotide sequence ID" value="NZ_CP036276.1"/>
</dbReference>
<evidence type="ECO:0008006" key="3">
    <source>
        <dbReference type="Google" id="ProtNLM"/>
    </source>
</evidence>
<dbReference type="AlphaFoldDB" id="A0A517ZTR1"/>
<dbReference type="Pfam" id="PF07394">
    <property type="entry name" value="DUF1501"/>
    <property type="match status" value="1"/>
</dbReference>
<proteinExistence type="predicted"/>
<protein>
    <recommendedName>
        <fullName evidence="3">DUF1501 domain-containing protein</fullName>
    </recommendedName>
</protein>
<dbReference type="PANTHER" id="PTHR43737">
    <property type="entry name" value="BLL7424 PROTEIN"/>
    <property type="match status" value="1"/>
</dbReference>
<evidence type="ECO:0000313" key="1">
    <source>
        <dbReference type="EMBL" id="QDU45876.1"/>
    </source>
</evidence>
<keyword evidence="2" id="KW-1185">Reference proteome</keyword>
<dbReference type="Proteomes" id="UP000319383">
    <property type="component" value="Chromosome"/>
</dbReference>
<reference evidence="1 2" key="1">
    <citation type="submission" date="2019-02" db="EMBL/GenBank/DDBJ databases">
        <title>Deep-cultivation of Planctomycetes and their phenomic and genomic characterization uncovers novel biology.</title>
        <authorList>
            <person name="Wiegand S."/>
            <person name="Jogler M."/>
            <person name="Boedeker C."/>
            <person name="Pinto D."/>
            <person name="Vollmers J."/>
            <person name="Rivas-Marin E."/>
            <person name="Kohn T."/>
            <person name="Peeters S.H."/>
            <person name="Heuer A."/>
            <person name="Rast P."/>
            <person name="Oberbeckmann S."/>
            <person name="Bunk B."/>
            <person name="Jeske O."/>
            <person name="Meyerdierks A."/>
            <person name="Storesund J.E."/>
            <person name="Kallscheuer N."/>
            <person name="Luecker S."/>
            <person name="Lage O.M."/>
            <person name="Pohl T."/>
            <person name="Merkel B.J."/>
            <person name="Hornburger P."/>
            <person name="Mueller R.-W."/>
            <person name="Bruemmer F."/>
            <person name="Labrenz M."/>
            <person name="Spormann A.M."/>
            <person name="Op den Camp H."/>
            <person name="Overmann J."/>
            <person name="Amann R."/>
            <person name="Jetten M.S.M."/>
            <person name="Mascher T."/>
            <person name="Medema M.H."/>
            <person name="Devos D.P."/>
            <person name="Kaster A.-K."/>
            <person name="Ovreas L."/>
            <person name="Rohde M."/>
            <person name="Galperin M.Y."/>
            <person name="Jogler C."/>
        </authorList>
    </citation>
    <scope>NUCLEOTIDE SEQUENCE [LARGE SCALE GENOMIC DNA]</scope>
    <source>
        <strain evidence="1 2">Mal52</strain>
    </source>
</reference>
<gene>
    <name evidence="1" type="ORF">Mal52_43730</name>
</gene>
<dbReference type="PANTHER" id="PTHR43737:SF1">
    <property type="entry name" value="DUF1501 DOMAIN-CONTAINING PROTEIN"/>
    <property type="match status" value="1"/>
</dbReference>
<dbReference type="KEGG" id="sdyn:Mal52_43730"/>
<dbReference type="EMBL" id="CP036276">
    <property type="protein sequence ID" value="QDU45876.1"/>
    <property type="molecule type" value="Genomic_DNA"/>
</dbReference>
<evidence type="ECO:0000313" key="2">
    <source>
        <dbReference type="Proteomes" id="UP000319383"/>
    </source>
</evidence>
<name>A0A517ZTR1_9PLAN</name>
<organism evidence="1 2">
    <name type="scientific">Symmachiella dynata</name>
    <dbReference type="NCBI Taxonomy" id="2527995"/>
    <lineage>
        <taxon>Bacteria</taxon>
        <taxon>Pseudomonadati</taxon>
        <taxon>Planctomycetota</taxon>
        <taxon>Planctomycetia</taxon>
        <taxon>Planctomycetales</taxon>
        <taxon>Planctomycetaceae</taxon>
        <taxon>Symmachiella</taxon>
    </lineage>
</organism>
<dbReference type="InterPro" id="IPR017850">
    <property type="entry name" value="Alkaline_phosphatase_core_sf"/>
</dbReference>
<sequence>MHRSSSTARSQAPDWQSGRRRFLFNSIAGMGSLALASLLKQDGLLGKEGIAPKPRTSFDLAARKPHFEPKAQAMISLFMHGGPSHIDLTDPKPELTKRDGQDFSGDIKFSFINRASKKLMGSPFKFQKHGECGTELSELLPHLAEIVDDITLIRSMHTGINGHESSIRYLNTGISIPGRPALGSWLTYGLGAESDSLPAYVVMTDPGGHPVDGVRNWSNGWMPSIYQGTVIRPREPRILNLEPPARLAGTLQEQNLKFLGKLNRRHLENHPGENDLEARISSYELAARMQGAAKEALDISQETKATQEMYGLDDPATQEYGTRCLIARRLVERGVRFVQLFLGGQPWDMHNSIRTQLPKVCKRTDQPTAALVKDLKARGLLDTTLVHWGGEIGRLPVTEGDPKTGGRDHNGQGFSSWLAGGGVKAGLAFGETDEFGHSAVVDRVAANDYQATLMHLFGFDHEKLTFQLNGQERSLTDGRPCRVVKEILA</sequence>